<protein>
    <submittedName>
        <fullName evidence="2">Uncharacterized protein</fullName>
    </submittedName>
</protein>
<keyword evidence="1" id="KW-0812">Transmembrane</keyword>
<dbReference type="NCBIfam" id="NF045517">
    <property type="entry name" value="halo_surf_dom"/>
    <property type="match status" value="1"/>
</dbReference>
<dbReference type="Proteomes" id="UP000199126">
    <property type="component" value="Unassembled WGS sequence"/>
</dbReference>
<reference evidence="3" key="1">
    <citation type="submission" date="2016-10" db="EMBL/GenBank/DDBJ databases">
        <authorList>
            <person name="Varghese N."/>
            <person name="Submissions S."/>
        </authorList>
    </citation>
    <scope>NUCLEOTIDE SEQUENCE [LARGE SCALE GENOMIC DNA]</scope>
    <source>
        <strain evidence="3">CGMCC 1.10121</strain>
    </source>
</reference>
<evidence type="ECO:0000313" key="3">
    <source>
        <dbReference type="Proteomes" id="UP000199126"/>
    </source>
</evidence>
<organism evidence="2 3">
    <name type="scientific">Halogranum amylolyticum</name>
    <dbReference type="NCBI Taxonomy" id="660520"/>
    <lineage>
        <taxon>Archaea</taxon>
        <taxon>Methanobacteriati</taxon>
        <taxon>Methanobacteriota</taxon>
        <taxon>Stenosarchaea group</taxon>
        <taxon>Halobacteria</taxon>
        <taxon>Halobacteriales</taxon>
        <taxon>Haloferacaceae</taxon>
    </lineage>
</organism>
<proteinExistence type="predicted"/>
<dbReference type="EMBL" id="FODV01000001">
    <property type="protein sequence ID" value="SEO24632.1"/>
    <property type="molecule type" value="Genomic_DNA"/>
</dbReference>
<gene>
    <name evidence="2" type="ORF">SAMN04487948_101312</name>
</gene>
<accession>A0A1H8N4Z6</accession>
<evidence type="ECO:0000313" key="2">
    <source>
        <dbReference type="EMBL" id="SEO24632.1"/>
    </source>
</evidence>
<sequence>MIRPPRPPRPLTLGLVTAVVLATLVAAGGATAVEPTVPHDARLDSDRAAWQGQTLYFDGSHVVEESLDAGLRQISRTDRNFTVHSLHADGTLGPPVETVTLDASGIARISTASLDGRYVLVYDDNAVAVDEGTGVLGTHVSGANLSSCAWTVTDDAADVDVRLDGTTGDDTARLQRRQDGRLSGRVDLPPGTEVTVRLHDDGPRPVLFSLQTELDADGRFDERLDLADVRPGTTLNVSVSLDGRTLATTTVVVADGTPASAAQQSSMPSTGRTGGTALPTASVWTTVLGGSVTGGAVSFLAGAVAVVVALAVVRETR</sequence>
<evidence type="ECO:0000256" key="1">
    <source>
        <dbReference type="SAM" id="Phobius"/>
    </source>
</evidence>
<keyword evidence="1" id="KW-0472">Membrane</keyword>
<keyword evidence="3" id="KW-1185">Reference proteome</keyword>
<dbReference type="OrthoDB" id="325633at2157"/>
<name>A0A1H8N4Z6_9EURY</name>
<keyword evidence="1" id="KW-1133">Transmembrane helix</keyword>
<feature type="transmembrane region" description="Helical" evidence="1">
    <location>
        <begin position="292"/>
        <end position="313"/>
    </location>
</feature>
<dbReference type="AlphaFoldDB" id="A0A1H8N4Z6"/>
<dbReference type="RefSeq" id="WP_089820694.1">
    <property type="nucleotide sequence ID" value="NZ_FODV01000001.1"/>
</dbReference>